<reference evidence="6 7" key="1">
    <citation type="submission" date="2024-08" db="EMBL/GenBank/DDBJ databases">
        <authorList>
            <person name="Ishaq N."/>
        </authorList>
    </citation>
    <scope>NUCLEOTIDE SEQUENCE [LARGE SCALE GENOMIC DNA]</scope>
    <source>
        <strain evidence="6 7">DSM 18651</strain>
    </source>
</reference>
<dbReference type="InterPro" id="IPR013517">
    <property type="entry name" value="FG-GAP"/>
</dbReference>
<evidence type="ECO:0000256" key="3">
    <source>
        <dbReference type="ARBA" id="ARBA00022729"/>
    </source>
</evidence>
<evidence type="ECO:0000256" key="4">
    <source>
        <dbReference type="ARBA" id="ARBA00023026"/>
    </source>
</evidence>
<evidence type="ECO:0000313" key="6">
    <source>
        <dbReference type="EMBL" id="MFA0813247.1"/>
    </source>
</evidence>
<protein>
    <submittedName>
        <fullName evidence="6">FG-GAP-like repeat-containing protein</fullName>
    </submittedName>
</protein>
<dbReference type="InterPro" id="IPR028994">
    <property type="entry name" value="Integrin_alpha_N"/>
</dbReference>
<dbReference type="Pfam" id="PF05593">
    <property type="entry name" value="RHS_repeat"/>
    <property type="match status" value="1"/>
</dbReference>
<gene>
    <name evidence="6" type="ORF">ACCI49_20300</name>
</gene>
<sequence length="1917" mass="208996">MSIPIPGGISLPAINTTGSYTISWGAASGSPGKYQLQQRKDSGGWTTIYDGSARSKSVSAQTTGIYRYRVRACYTACSYFTAEKTLTVVRTPGSITTPSTSTNGSIAVSWATVSGAASYVVQEQKNSGSWSQVYAGTQLGKTIPGRGNGVYRYRVAAVENGQTGSYRYSSNVTVSLAPALPGGFTAPATTTSGSYIVSWNSVSGAQQYFLEETGTRSGSWTLSGTSMSFSKPLNGSYFYRVRACSVFQGVNACSAYTAKKMVQVSQPLLKVQSVSGQGAVTLLFNTGWKGAESCELKRNGTLIHQAAVNDGATFVDTVSSSGSYNYYYGCDECLQGSFPNSCTEPSPIGSTSTSANIVLVPSQPRLSVIGNTHSKNGSAAFTSVSTGPIQKLRWQKRVGSGTWPTDASYTEYATVDGSFQVTGLADGNWDIRTKNCNSAGCSISWSNSATVSVLNSPQASFSISFAGDFDEGSYSVNWSPASGIVDHYYLRESKNGFWGEWLDRGTARSYKPALKPDGSYEYEVKACNSSGCSASIVSQKLAIEHPAPAAPTNLVATRVNHEIQLNWDKVTSGFDDEYEFRLNGEGWRSANTSVTASQLIGSYGPYTFDVRACNRTPDDRKCSGFATTTYTVPDPDPTAPGWAKPIGSLNLLDAGYAAPLLSTHQETLGVIKGTGSSSGGAASYQLPIELPPGRAGMRPEISLNYSSRTGNGVLGKGWSHSAGSQITRCPQTFAQDGQAIPVLYADTDRLCLDGQRLVVISGNYGASGSVYQTEQDTLVRVTQYGGINGGSTWFKVERKNGRIYRYGDNADSRHIAQGVNTIKSWAISFEQDRAVPNSNSINYVYKSFGRGEYHLSDIYYTGNDQQNGDRHIRFEYGSGVRPDIESGYLAGGLTRLSKRLEEITIYSQGEKVREYRFDYKLSGATKSSLLNTITHCSGSEVCFAPTTFKWADAEESKQTEILGAATYSGANHLNSGRTISALFPAERWIVRLSPRGDFNGDGVRDWPGYFISAEGELADTFNAETEGCTQYPGSLRCVELDANNDGKTDTWRISSGKLQIGISTGNGSFSWLSTPIALPGSDHILDARDYNGDGWVDLQIRKEISLADHELYLYLHTGNVQAPYKENGQFVTTFKYDKIKWTHRNNVEFVGDVSGNGLPDILVHGTTMHVGGVGDVGAPQLTPSMFLFTARTPSGVSFVPSLTATPIMSNDSIALRSYYLMDINGDGLQDWVSWRGDKAGLYYQLNKGGIFSDWAFAAMDSSFPTRLYIYNKKFDGDRSFEFLTGLKYVNAFKKFDRGANGKIGLIYPAKRLVESCYKANDGGGLKQFCGDELYEAYNSMTPSNPSYENFDVSKVDNSLYAFEGLQFIEQPDGSYKIEQYDPKIVGTAYNSAVIDAFGNGLQDFVYSYGCVHFADSCSVPNAEGHSDGVYIQRNRGSAQANELYEPTDMLVAVENGFGARDEWHYRPLSSRDDRYHSSAKPFYERGGYLDSLSSSVQDDHFEFTSSMYVVAEHRQSNGVGGLNKKQYRYKGAVFNNKGRGFQGFHTIIEEDLAADIETQSDFHQIFPLAGKLHTQRKWGLGDRSSDTSGVSAFEESSFHWQFWSRGGHSSPVVVDALTDSWNVSANDPYFVGPKEQTSIHRTLKRSGSSRTHLYTQSQTTSFDAWGNVLLAENRYEEANSSHLVVSTTDTQYEAADEANWWINKPSKQTVTKKSIQNRKGVSIAANTDTQQSVVVDFLSWDSNARKPKRVKSTPSNGKWSQVDTVYNSYGLPTKVTTSAEGETQTRVVETTAFSADGYFPKTVKNALGHTVTTETNAKFGQPDSVTDANGLTTRYSYDAFGRAVKVTAPSALGLKAAPDIYTALQWCSSGCSRAPGAVFKTIQQQAGTPEQITYHDQLGRVIRTEMQAFDGSDWIAR</sequence>
<dbReference type="Pfam" id="PF12256">
    <property type="entry name" value="TcdB_toxin_midN"/>
    <property type="match status" value="1"/>
</dbReference>
<dbReference type="InterPro" id="IPR036116">
    <property type="entry name" value="FN3_sf"/>
</dbReference>
<dbReference type="PROSITE" id="PS50853">
    <property type="entry name" value="FN3"/>
    <property type="match status" value="1"/>
</dbReference>
<dbReference type="Gene3D" id="2.60.40.10">
    <property type="entry name" value="Immunoglobulins"/>
    <property type="match status" value="5"/>
</dbReference>
<name>A0ABV4P4S2_9GAMM</name>
<feature type="non-terminal residue" evidence="6">
    <location>
        <position position="1917"/>
    </location>
</feature>
<dbReference type="Proteomes" id="UP001569428">
    <property type="component" value="Unassembled WGS sequence"/>
</dbReference>
<evidence type="ECO:0000256" key="2">
    <source>
        <dbReference type="ARBA" id="ARBA00022525"/>
    </source>
</evidence>
<dbReference type="SUPFAM" id="SSF49265">
    <property type="entry name" value="Fibronectin type III"/>
    <property type="match status" value="1"/>
</dbReference>
<accession>A0ABV4P4S2</accession>
<dbReference type="InterPro" id="IPR031325">
    <property type="entry name" value="RHS_repeat"/>
</dbReference>
<keyword evidence="2" id="KW-0964">Secreted</keyword>
<dbReference type="InterPro" id="IPR013783">
    <property type="entry name" value="Ig-like_fold"/>
</dbReference>
<dbReference type="SMART" id="SM00060">
    <property type="entry name" value="FN3"/>
    <property type="match status" value="5"/>
</dbReference>
<comment type="subcellular location">
    <subcellularLocation>
        <location evidence="1">Secreted</location>
    </subcellularLocation>
</comment>
<dbReference type="InterPro" id="IPR003961">
    <property type="entry name" value="FN3_dom"/>
</dbReference>
<dbReference type="InterPro" id="IPR003284">
    <property type="entry name" value="Sal_SpvB"/>
</dbReference>
<keyword evidence="7" id="KW-1185">Reference proteome</keyword>
<feature type="domain" description="Fibronectin type-III" evidence="5">
    <location>
        <begin position="457"/>
        <end position="548"/>
    </location>
</feature>
<dbReference type="Pfam" id="PF03534">
    <property type="entry name" value="SpvB"/>
    <property type="match status" value="1"/>
</dbReference>
<dbReference type="InterPro" id="IPR022045">
    <property type="entry name" value="TcdB_toxin_mid/N"/>
</dbReference>
<dbReference type="Pfam" id="PF13517">
    <property type="entry name" value="FG-GAP_3"/>
    <property type="match status" value="1"/>
</dbReference>
<dbReference type="SUPFAM" id="SSF69318">
    <property type="entry name" value="Integrin alpha N-terminal domain"/>
    <property type="match status" value="1"/>
</dbReference>
<evidence type="ECO:0000313" key="7">
    <source>
        <dbReference type="Proteomes" id="UP001569428"/>
    </source>
</evidence>
<organism evidence="6 7">
    <name type="scientific">Microbulbifer epialgicus</name>
    <dbReference type="NCBI Taxonomy" id="393907"/>
    <lineage>
        <taxon>Bacteria</taxon>
        <taxon>Pseudomonadati</taxon>
        <taxon>Pseudomonadota</taxon>
        <taxon>Gammaproteobacteria</taxon>
        <taxon>Cellvibrionales</taxon>
        <taxon>Microbulbiferaceae</taxon>
        <taxon>Microbulbifer</taxon>
    </lineage>
</organism>
<keyword evidence="3" id="KW-0732">Signal</keyword>
<proteinExistence type="predicted"/>
<dbReference type="InterPro" id="IPR006530">
    <property type="entry name" value="YD"/>
</dbReference>
<dbReference type="Gene3D" id="2.180.10.10">
    <property type="entry name" value="RHS repeat-associated core"/>
    <property type="match status" value="1"/>
</dbReference>
<dbReference type="NCBIfam" id="TIGR01643">
    <property type="entry name" value="YD_repeat_2x"/>
    <property type="match status" value="1"/>
</dbReference>
<evidence type="ECO:0000256" key="1">
    <source>
        <dbReference type="ARBA" id="ARBA00004613"/>
    </source>
</evidence>
<evidence type="ECO:0000259" key="5">
    <source>
        <dbReference type="PROSITE" id="PS50853"/>
    </source>
</evidence>
<comment type="caution">
    <text evidence="6">The sequence shown here is derived from an EMBL/GenBank/DDBJ whole genome shotgun (WGS) entry which is preliminary data.</text>
</comment>
<dbReference type="RefSeq" id="WP_371841030.1">
    <property type="nucleotide sequence ID" value="NZ_JBGMEK010000079.1"/>
</dbReference>
<keyword evidence="4" id="KW-0843">Virulence</keyword>
<dbReference type="EMBL" id="JBGMEK010000079">
    <property type="protein sequence ID" value="MFA0813247.1"/>
    <property type="molecule type" value="Genomic_DNA"/>
</dbReference>